<reference evidence="1 2" key="1">
    <citation type="submission" date="2017-09" db="EMBL/GenBank/DDBJ databases">
        <title>Depth-based differentiation of microbial function through sediment-hosted aquifers and enrichment of novel symbionts in the deep terrestrial subsurface.</title>
        <authorList>
            <person name="Probst A.J."/>
            <person name="Ladd B."/>
            <person name="Jarett J.K."/>
            <person name="Geller-Mcgrath D.E."/>
            <person name="Sieber C.M."/>
            <person name="Emerson J.B."/>
            <person name="Anantharaman K."/>
            <person name="Thomas B.C."/>
            <person name="Malmstrom R."/>
            <person name="Stieglmeier M."/>
            <person name="Klingl A."/>
            <person name="Woyke T."/>
            <person name="Ryan C.M."/>
            <person name="Banfield J.F."/>
        </authorList>
    </citation>
    <scope>NUCLEOTIDE SEQUENCE [LARGE SCALE GENOMIC DNA]</scope>
    <source>
        <strain evidence="1">CG10_big_fil_rev_8_21_14_0_10_42_12</strain>
    </source>
</reference>
<dbReference type="InterPro" id="IPR027417">
    <property type="entry name" value="P-loop_NTPase"/>
</dbReference>
<dbReference type="EMBL" id="PCXL01000014">
    <property type="protein sequence ID" value="PIR37806.1"/>
    <property type="molecule type" value="Genomic_DNA"/>
</dbReference>
<dbReference type="Proteomes" id="UP000231333">
    <property type="component" value="Unassembled WGS sequence"/>
</dbReference>
<dbReference type="Gene3D" id="3.40.50.300">
    <property type="entry name" value="P-loop containing nucleotide triphosphate hydrolases"/>
    <property type="match status" value="1"/>
</dbReference>
<sequence>MLPEARKYRLCLNLVHQYLDQIDQKTVSAILGNVGTIISFRISARDAEYLEKEFYPNFKVGDLVHLPGFHIYLRLMIDGESSKAFSGMTFAPGKTLIH</sequence>
<accession>A0A2H0QV27</accession>
<dbReference type="AlphaFoldDB" id="A0A2H0QV27"/>
<organism evidence="1 2">
    <name type="scientific">Candidatus Zambryskibacteria bacterium CG10_big_fil_rev_8_21_14_0_10_42_12</name>
    <dbReference type="NCBI Taxonomy" id="1975115"/>
    <lineage>
        <taxon>Bacteria</taxon>
        <taxon>Candidatus Zambryskiibacteriota</taxon>
    </lineage>
</organism>
<name>A0A2H0QV27_9BACT</name>
<evidence type="ECO:0000313" key="1">
    <source>
        <dbReference type="EMBL" id="PIR37806.1"/>
    </source>
</evidence>
<comment type="caution">
    <text evidence="1">The sequence shown here is derived from an EMBL/GenBank/DDBJ whole genome shotgun (WGS) entry which is preliminary data.</text>
</comment>
<protein>
    <submittedName>
        <fullName evidence="1">Uncharacterized protein</fullName>
    </submittedName>
</protein>
<evidence type="ECO:0000313" key="2">
    <source>
        <dbReference type="Proteomes" id="UP000231333"/>
    </source>
</evidence>
<gene>
    <name evidence="1" type="ORF">COV34_02970</name>
</gene>
<proteinExistence type="predicted"/>